<reference evidence="1 2" key="1">
    <citation type="submission" date="2021-06" db="EMBL/GenBank/DDBJ databases">
        <title>Caerostris extrusa draft genome.</title>
        <authorList>
            <person name="Kono N."/>
            <person name="Arakawa K."/>
        </authorList>
    </citation>
    <scope>NUCLEOTIDE SEQUENCE [LARGE SCALE GENOMIC DNA]</scope>
</reference>
<organism evidence="1 2">
    <name type="scientific">Caerostris extrusa</name>
    <name type="common">Bark spider</name>
    <name type="synonym">Caerostris bankana</name>
    <dbReference type="NCBI Taxonomy" id="172846"/>
    <lineage>
        <taxon>Eukaryota</taxon>
        <taxon>Metazoa</taxon>
        <taxon>Ecdysozoa</taxon>
        <taxon>Arthropoda</taxon>
        <taxon>Chelicerata</taxon>
        <taxon>Arachnida</taxon>
        <taxon>Araneae</taxon>
        <taxon>Araneomorphae</taxon>
        <taxon>Entelegynae</taxon>
        <taxon>Araneoidea</taxon>
        <taxon>Araneidae</taxon>
        <taxon>Caerostris</taxon>
    </lineage>
</organism>
<dbReference type="EMBL" id="BPLR01013610">
    <property type="protein sequence ID" value="GIY62333.1"/>
    <property type="molecule type" value="Genomic_DNA"/>
</dbReference>
<accession>A0AAV4UX65</accession>
<comment type="caution">
    <text evidence="1">The sequence shown here is derived from an EMBL/GenBank/DDBJ whole genome shotgun (WGS) entry which is preliminary data.</text>
</comment>
<dbReference type="Proteomes" id="UP001054945">
    <property type="component" value="Unassembled WGS sequence"/>
</dbReference>
<keyword evidence="2" id="KW-1185">Reference proteome</keyword>
<name>A0AAV4UX65_CAEEX</name>
<gene>
    <name evidence="1" type="ORF">CEXT_295931</name>
</gene>
<sequence>MTRFCTYAITDRDSNPLMGSTAVAVLKMTRFCTYAITDRDSNPLIGSTAVAVFKHDEIMHLCNYYLRFESTYGLNYSRCFQKCRDFCTYAITDPRFESTYGLHRSLCFQT</sequence>
<evidence type="ECO:0000313" key="1">
    <source>
        <dbReference type="EMBL" id="GIY62333.1"/>
    </source>
</evidence>
<protein>
    <submittedName>
        <fullName evidence="1">Uncharacterized protein</fullName>
    </submittedName>
</protein>
<evidence type="ECO:0000313" key="2">
    <source>
        <dbReference type="Proteomes" id="UP001054945"/>
    </source>
</evidence>
<proteinExistence type="predicted"/>
<dbReference type="AlphaFoldDB" id="A0AAV4UX65"/>